<dbReference type="Gene3D" id="2.60.40.1240">
    <property type="match status" value="1"/>
</dbReference>
<protein>
    <submittedName>
        <fullName evidence="4">DUF4352 domain-containing protein</fullName>
    </submittedName>
</protein>
<keyword evidence="1 2" id="KW-0732">Signal</keyword>
<reference evidence="4" key="1">
    <citation type="submission" date="2019-09" db="EMBL/GenBank/DDBJ databases">
        <title>Characterisation of the sponge microbiome using genome-centric metagenomics.</title>
        <authorList>
            <person name="Engelberts J.P."/>
            <person name="Robbins S.J."/>
            <person name="De Goeij J.M."/>
            <person name="Aranda M."/>
            <person name="Bell S.C."/>
            <person name="Webster N.S."/>
        </authorList>
    </citation>
    <scope>NUCLEOTIDE SEQUENCE</scope>
    <source>
        <strain evidence="4">SB0662_bin_9</strain>
    </source>
</reference>
<evidence type="ECO:0000256" key="2">
    <source>
        <dbReference type="SAM" id="SignalP"/>
    </source>
</evidence>
<evidence type="ECO:0000259" key="3">
    <source>
        <dbReference type="Pfam" id="PF11611"/>
    </source>
</evidence>
<comment type="caution">
    <text evidence="4">The sequence shown here is derived from an EMBL/GenBank/DDBJ whole genome shotgun (WGS) entry which is preliminary data.</text>
</comment>
<evidence type="ECO:0000313" key="4">
    <source>
        <dbReference type="EMBL" id="MYD91207.1"/>
    </source>
</evidence>
<feature type="chain" id="PRO_5025407993" evidence="2">
    <location>
        <begin position="23"/>
        <end position="175"/>
    </location>
</feature>
<evidence type="ECO:0000256" key="1">
    <source>
        <dbReference type="ARBA" id="ARBA00022729"/>
    </source>
</evidence>
<dbReference type="InterPro" id="IPR029050">
    <property type="entry name" value="Immunoprotect_excell_Ig-like"/>
</dbReference>
<organism evidence="4">
    <name type="scientific">Caldilineaceae bacterium SB0662_bin_9</name>
    <dbReference type="NCBI Taxonomy" id="2605258"/>
    <lineage>
        <taxon>Bacteria</taxon>
        <taxon>Bacillati</taxon>
        <taxon>Chloroflexota</taxon>
        <taxon>Caldilineae</taxon>
        <taxon>Caldilineales</taxon>
        <taxon>Caldilineaceae</taxon>
    </lineage>
</organism>
<dbReference type="EMBL" id="VXPY01000093">
    <property type="protein sequence ID" value="MYD91207.1"/>
    <property type="molecule type" value="Genomic_DNA"/>
</dbReference>
<name>A0A6B1DW50_9CHLR</name>
<sequence>MAAVPRIIWALFLCLAAALVAAACGGGDGAEAADADAIDLSATIEGDGWKVNLADAPEKHLILGKGNITYQAEDGNIYLLVFLDLSNTGTVLKVVDRSLLQVRDAGGNEYRASISAHQVAYLEQDGSKEGYSIVLDSPLQPGKSRRGVVTFLVPDSATGLQLMFRGFDGTIELGF</sequence>
<dbReference type="AlphaFoldDB" id="A0A6B1DW50"/>
<dbReference type="InterPro" id="IPR029051">
    <property type="entry name" value="DUF4352"/>
</dbReference>
<proteinExistence type="predicted"/>
<accession>A0A6B1DW50</accession>
<dbReference type="PROSITE" id="PS51257">
    <property type="entry name" value="PROKAR_LIPOPROTEIN"/>
    <property type="match status" value="1"/>
</dbReference>
<gene>
    <name evidence="4" type="ORF">F4Y08_12870</name>
</gene>
<feature type="signal peptide" evidence="2">
    <location>
        <begin position="1"/>
        <end position="22"/>
    </location>
</feature>
<dbReference type="Pfam" id="PF11611">
    <property type="entry name" value="DUF4352"/>
    <property type="match status" value="1"/>
</dbReference>
<feature type="domain" description="DUF4352" evidence="3">
    <location>
        <begin position="69"/>
        <end position="165"/>
    </location>
</feature>